<dbReference type="Ensembl" id="ENSEBUT00000004728.1">
    <property type="protein sequence ID" value="ENSEBUP00000004300.1"/>
    <property type="gene ID" value="ENSEBUG00000003049.1"/>
</dbReference>
<protein>
    <recommendedName>
        <fullName evidence="6">C2H2-type domain-containing protein</fullName>
    </recommendedName>
</protein>
<feature type="domain" description="C2H2-type" evidence="6">
    <location>
        <begin position="188"/>
        <end position="216"/>
    </location>
</feature>
<dbReference type="AlphaFoldDB" id="A0A8C4N960"/>
<evidence type="ECO:0000256" key="4">
    <source>
        <dbReference type="ARBA" id="ARBA00022833"/>
    </source>
</evidence>
<evidence type="ECO:0000256" key="1">
    <source>
        <dbReference type="ARBA" id="ARBA00022723"/>
    </source>
</evidence>
<evidence type="ECO:0000256" key="2">
    <source>
        <dbReference type="ARBA" id="ARBA00022737"/>
    </source>
</evidence>
<dbReference type="PANTHER" id="PTHR24403:SF36">
    <property type="entry name" value="ZINC FINGER PROTEIN 335"/>
    <property type="match status" value="1"/>
</dbReference>
<evidence type="ECO:0000259" key="6">
    <source>
        <dbReference type="PROSITE" id="PS50157"/>
    </source>
</evidence>
<dbReference type="SUPFAM" id="SSF57667">
    <property type="entry name" value="beta-beta-alpha zinc fingers"/>
    <property type="match status" value="2"/>
</dbReference>
<accession>A0A8C4N960</accession>
<dbReference type="PROSITE" id="PS50157">
    <property type="entry name" value="ZINC_FINGER_C2H2_2"/>
    <property type="match status" value="3"/>
</dbReference>
<feature type="domain" description="C2H2-type" evidence="6">
    <location>
        <begin position="104"/>
        <end position="131"/>
    </location>
</feature>
<keyword evidence="1" id="KW-0479">Metal-binding</keyword>
<organism evidence="7 8">
    <name type="scientific">Eptatretus burgeri</name>
    <name type="common">Inshore hagfish</name>
    <dbReference type="NCBI Taxonomy" id="7764"/>
    <lineage>
        <taxon>Eukaryota</taxon>
        <taxon>Metazoa</taxon>
        <taxon>Chordata</taxon>
        <taxon>Craniata</taxon>
        <taxon>Vertebrata</taxon>
        <taxon>Cyclostomata</taxon>
        <taxon>Myxini</taxon>
        <taxon>Myxiniformes</taxon>
        <taxon>Myxinidae</taxon>
        <taxon>Eptatretinae</taxon>
        <taxon>Eptatretus</taxon>
    </lineage>
</organism>
<keyword evidence="3 5" id="KW-0863">Zinc-finger</keyword>
<dbReference type="GO" id="GO:0000978">
    <property type="term" value="F:RNA polymerase II cis-regulatory region sequence-specific DNA binding"/>
    <property type="evidence" value="ECO:0007669"/>
    <property type="project" value="TreeGrafter"/>
</dbReference>
<dbReference type="PROSITE" id="PS00028">
    <property type="entry name" value="ZINC_FINGER_C2H2_1"/>
    <property type="match status" value="2"/>
</dbReference>
<dbReference type="GO" id="GO:0045944">
    <property type="term" value="P:positive regulation of transcription by RNA polymerase II"/>
    <property type="evidence" value="ECO:0007669"/>
    <property type="project" value="TreeGrafter"/>
</dbReference>
<dbReference type="Proteomes" id="UP000694388">
    <property type="component" value="Unplaced"/>
</dbReference>
<reference evidence="7" key="2">
    <citation type="submission" date="2025-09" db="UniProtKB">
        <authorList>
            <consortium name="Ensembl"/>
        </authorList>
    </citation>
    <scope>IDENTIFICATION</scope>
</reference>
<dbReference type="InterPro" id="IPR050688">
    <property type="entry name" value="Zinc_finger/UBP_domain"/>
</dbReference>
<dbReference type="FunFam" id="3.30.160.60:FF:000624">
    <property type="entry name" value="zinc finger protein 697"/>
    <property type="match status" value="1"/>
</dbReference>
<feature type="domain" description="C2H2-type" evidence="6">
    <location>
        <begin position="160"/>
        <end position="187"/>
    </location>
</feature>
<dbReference type="Pfam" id="PF00096">
    <property type="entry name" value="zf-C2H2"/>
    <property type="match status" value="2"/>
</dbReference>
<dbReference type="InterPro" id="IPR036236">
    <property type="entry name" value="Znf_C2H2_sf"/>
</dbReference>
<dbReference type="SMART" id="SM00355">
    <property type="entry name" value="ZnF_C2H2"/>
    <property type="match status" value="4"/>
</dbReference>
<name>A0A8C4N960_EPTBU</name>
<dbReference type="GO" id="GO:0005634">
    <property type="term" value="C:nucleus"/>
    <property type="evidence" value="ECO:0007669"/>
    <property type="project" value="TreeGrafter"/>
</dbReference>
<keyword evidence="8" id="KW-1185">Reference proteome</keyword>
<dbReference type="Pfam" id="PF13909">
    <property type="entry name" value="zf-H2C2_5"/>
    <property type="match status" value="1"/>
</dbReference>
<dbReference type="PANTHER" id="PTHR24403">
    <property type="entry name" value="ZINC FINGER PROTEIN"/>
    <property type="match status" value="1"/>
</dbReference>
<reference evidence="7" key="1">
    <citation type="submission" date="2025-08" db="UniProtKB">
        <authorList>
            <consortium name="Ensembl"/>
        </authorList>
    </citation>
    <scope>IDENTIFICATION</scope>
</reference>
<evidence type="ECO:0000256" key="3">
    <source>
        <dbReference type="ARBA" id="ARBA00022771"/>
    </source>
</evidence>
<dbReference type="GO" id="GO:0008270">
    <property type="term" value="F:zinc ion binding"/>
    <property type="evidence" value="ECO:0007669"/>
    <property type="project" value="UniProtKB-KW"/>
</dbReference>
<evidence type="ECO:0000313" key="8">
    <source>
        <dbReference type="Proteomes" id="UP000694388"/>
    </source>
</evidence>
<proteinExistence type="predicted"/>
<evidence type="ECO:0000313" key="7">
    <source>
        <dbReference type="Ensembl" id="ENSEBUP00000004300.1"/>
    </source>
</evidence>
<keyword evidence="2" id="KW-0677">Repeat</keyword>
<dbReference type="GO" id="GO:0007420">
    <property type="term" value="P:brain development"/>
    <property type="evidence" value="ECO:0007669"/>
    <property type="project" value="TreeGrafter"/>
</dbReference>
<dbReference type="GeneTree" id="ENSGT00940000158508"/>
<evidence type="ECO:0000256" key="5">
    <source>
        <dbReference type="PROSITE-ProRule" id="PRU00042"/>
    </source>
</evidence>
<dbReference type="InterPro" id="IPR013087">
    <property type="entry name" value="Znf_C2H2_type"/>
</dbReference>
<dbReference type="GO" id="GO:0050769">
    <property type="term" value="P:positive regulation of neurogenesis"/>
    <property type="evidence" value="ECO:0007669"/>
    <property type="project" value="TreeGrafter"/>
</dbReference>
<dbReference type="Gene3D" id="3.30.160.60">
    <property type="entry name" value="Classic Zinc Finger"/>
    <property type="match status" value="3"/>
</dbReference>
<sequence>MYNDVIMWGEVRISVDVATSKCTLVVFSYGPVFLSRAPLSFSHLVGVRDESSALAGVKFSGSVNKNNGAFVMALQPQIQMAEEKVSSTFVSSCSTSGLASLRRFSCKFCGTAFSGRAELESHKRSHNGNLGFRCLDCNFSASTWFAVREHMGQHADLRPHKCSQCSFASKNKKDLRRHLLTHTNEKPFSCHVCGQRFNRNGHLKLHMDRLHCSETHKDCTESTSLSSKADGTSSSSGDLVVPTSEQIMLGLVPGAIDQEQATYIEHVTADGETFQQVIATTDEMGHVQYLISQDGVPQEYIVELPEGHQLQLVRTQRPNVQVELRLSLGISQNRLFLFPASFRMDISRMVNSSSSRSSTSRTKLHSICCTNRWLCLRLRLRHLHNHRSPQTLCWVSFAQGSGYCSSSTRRDPTHLLDMTHLLRSQTVIQVQSLPFTIDPLSHVFFIFLSV</sequence>
<keyword evidence="4" id="KW-0862">Zinc</keyword>